<evidence type="ECO:0000313" key="3">
    <source>
        <dbReference type="EMBL" id="KAL1876944.1"/>
    </source>
</evidence>
<sequence length="336" mass="37679">MSEFPAKAAFRSIYLREIYFQIHKSTVGELLVAEGISANNFRLYWDTGPVSHGHHNGFCWIEFWTRDQAIWAWARLDGLAKWTRTLIVGSVNRYNALRPSALELHAAKGPHPAGSIDPASGSAPPPQISSHGSEITEATYPGERNFYADLGLPGQVDDMTVIKRQYTKLALEMHPGKGGSLEQFQVISNAYQFLSNLEKKTAFDHRQFRIPRILPASAIPRSRPLSREEWMANKKVPFFLVREHVTMSKRHLADDRATASIEWGLKLISSGEISLFLPRQTLPPASGNSRVDYVAIVRYDESIAEFGKEVAIRKGCKIILAGQRPTEPKSCRKGHS</sequence>
<dbReference type="PROSITE" id="PS00636">
    <property type="entry name" value="DNAJ_1"/>
    <property type="match status" value="1"/>
</dbReference>
<dbReference type="SUPFAM" id="SSF54928">
    <property type="entry name" value="RNA-binding domain, RBD"/>
    <property type="match status" value="1"/>
</dbReference>
<keyword evidence="4" id="KW-1185">Reference proteome</keyword>
<dbReference type="CDD" id="cd06257">
    <property type="entry name" value="DnaJ"/>
    <property type="match status" value="1"/>
</dbReference>
<dbReference type="InterPro" id="IPR036869">
    <property type="entry name" value="J_dom_sf"/>
</dbReference>
<evidence type="ECO:0000313" key="4">
    <source>
        <dbReference type="Proteomes" id="UP001583177"/>
    </source>
</evidence>
<dbReference type="PROSITE" id="PS50076">
    <property type="entry name" value="DNAJ_2"/>
    <property type="match status" value="1"/>
</dbReference>
<dbReference type="EMBL" id="JAWRVE010000015">
    <property type="protein sequence ID" value="KAL1876944.1"/>
    <property type="molecule type" value="Genomic_DNA"/>
</dbReference>
<dbReference type="InterPro" id="IPR051100">
    <property type="entry name" value="DnaJ_subfamily_B/C"/>
</dbReference>
<dbReference type="InterPro" id="IPR001623">
    <property type="entry name" value="DnaJ_domain"/>
</dbReference>
<accession>A0ABR3XMM2</accession>
<comment type="caution">
    <text evidence="3">The sequence shown here is derived from an EMBL/GenBank/DDBJ whole genome shotgun (WGS) entry which is preliminary data.</text>
</comment>
<feature type="domain" description="J" evidence="2">
    <location>
        <begin position="145"/>
        <end position="207"/>
    </location>
</feature>
<dbReference type="Proteomes" id="UP001583177">
    <property type="component" value="Unassembled WGS sequence"/>
</dbReference>
<protein>
    <recommendedName>
        <fullName evidence="2">J domain-containing protein</fullName>
    </recommendedName>
</protein>
<proteinExistence type="predicted"/>
<dbReference type="SUPFAM" id="SSF46565">
    <property type="entry name" value="Chaperone J-domain"/>
    <property type="match status" value="1"/>
</dbReference>
<dbReference type="SMART" id="SM00271">
    <property type="entry name" value="DnaJ"/>
    <property type="match status" value="1"/>
</dbReference>
<feature type="region of interest" description="Disordered" evidence="1">
    <location>
        <begin position="108"/>
        <end position="133"/>
    </location>
</feature>
<evidence type="ECO:0000256" key="1">
    <source>
        <dbReference type="SAM" id="MobiDB-lite"/>
    </source>
</evidence>
<gene>
    <name evidence="3" type="ORF">Daus18300_002551</name>
</gene>
<dbReference type="Pfam" id="PF00226">
    <property type="entry name" value="DnaJ"/>
    <property type="match status" value="1"/>
</dbReference>
<dbReference type="PANTHER" id="PTHR43908">
    <property type="entry name" value="AT29763P-RELATED"/>
    <property type="match status" value="1"/>
</dbReference>
<dbReference type="InterPro" id="IPR018253">
    <property type="entry name" value="DnaJ_domain_CS"/>
</dbReference>
<name>A0ABR3XMM2_9PEZI</name>
<dbReference type="InterPro" id="IPR035979">
    <property type="entry name" value="RBD_domain_sf"/>
</dbReference>
<reference evidence="3 4" key="1">
    <citation type="journal article" date="2024" name="IMA Fungus">
        <title>IMA Genome - F19 : A genome assembly and annotation guide to empower mycologists, including annotated draft genome sequences of Ceratocystis pirilliformis, Diaporthe australafricana, Fusarium ophioides, Paecilomyces lecythidis, and Sporothrix stenoceras.</title>
        <authorList>
            <person name="Aylward J."/>
            <person name="Wilson A.M."/>
            <person name="Visagie C.M."/>
            <person name="Spraker J."/>
            <person name="Barnes I."/>
            <person name="Buitendag C."/>
            <person name="Ceriani C."/>
            <person name="Del Mar Angel L."/>
            <person name="du Plessis D."/>
            <person name="Fuchs T."/>
            <person name="Gasser K."/>
            <person name="Kramer D."/>
            <person name="Li W."/>
            <person name="Munsamy K."/>
            <person name="Piso A."/>
            <person name="Price J.L."/>
            <person name="Sonnekus B."/>
            <person name="Thomas C."/>
            <person name="van der Nest A."/>
            <person name="van Dijk A."/>
            <person name="van Heerden A."/>
            <person name="van Vuuren N."/>
            <person name="Yilmaz N."/>
            <person name="Duong T.A."/>
            <person name="van der Merwe N.A."/>
            <person name="Wingfield M.J."/>
            <person name="Wingfield B.D."/>
        </authorList>
    </citation>
    <scope>NUCLEOTIDE SEQUENCE [LARGE SCALE GENOMIC DNA]</scope>
    <source>
        <strain evidence="3 4">CMW 18300</strain>
    </source>
</reference>
<evidence type="ECO:0000259" key="2">
    <source>
        <dbReference type="PROSITE" id="PS50076"/>
    </source>
</evidence>
<organism evidence="3 4">
    <name type="scientific">Diaporthe australafricana</name>
    <dbReference type="NCBI Taxonomy" id="127596"/>
    <lineage>
        <taxon>Eukaryota</taxon>
        <taxon>Fungi</taxon>
        <taxon>Dikarya</taxon>
        <taxon>Ascomycota</taxon>
        <taxon>Pezizomycotina</taxon>
        <taxon>Sordariomycetes</taxon>
        <taxon>Sordariomycetidae</taxon>
        <taxon>Diaporthales</taxon>
        <taxon>Diaporthaceae</taxon>
        <taxon>Diaporthe</taxon>
    </lineage>
</organism>
<dbReference type="Gene3D" id="1.10.287.110">
    <property type="entry name" value="DnaJ domain"/>
    <property type="match status" value="1"/>
</dbReference>
<dbReference type="PANTHER" id="PTHR43908:SF3">
    <property type="entry name" value="AT29763P-RELATED"/>
    <property type="match status" value="1"/>
</dbReference>